<dbReference type="NCBIfam" id="NF041155">
    <property type="entry name" value="encap_f1"/>
    <property type="match status" value="1"/>
</dbReference>
<keyword evidence="3" id="KW-1284">Encapsulin nanocompartment</keyword>
<dbReference type="InterPro" id="IPR007544">
    <property type="entry name" value="ENCAP"/>
</dbReference>
<evidence type="ECO:0000313" key="6">
    <source>
        <dbReference type="Proteomes" id="UP000830115"/>
    </source>
</evidence>
<dbReference type="EMBL" id="CP086322">
    <property type="protein sequence ID" value="UQA97103.1"/>
    <property type="molecule type" value="Genomic_DNA"/>
</dbReference>
<proteinExistence type="inferred from homology"/>
<protein>
    <recommendedName>
        <fullName evidence="4">Type 1 encapsulin shell protein</fullName>
    </recommendedName>
</protein>
<name>A0ABY4MH95_9ACTN</name>
<evidence type="ECO:0000256" key="3">
    <source>
        <dbReference type="ARBA" id="ARBA00033787"/>
    </source>
</evidence>
<dbReference type="PANTHER" id="PTHR37165">
    <property type="entry name" value="PEPTIDASE U56 FAMILY"/>
    <property type="match status" value="1"/>
</dbReference>
<dbReference type="Proteomes" id="UP000830115">
    <property type="component" value="Chromosome"/>
</dbReference>
<sequence>MDTINHLLRGLAPITPRVWQVIEDEARNRLIPLLAARQVVSFAGPGGWEQDAVPTGKATELNTYPDKLTPSGTNVKALRVVQPLTQVRIPFTLPLKAIEEIERGSINPDLTQLDKAAKLAADFENYAVFNGWDRAFIAGIVNQASPSGVTLPVATDTYPADIAKVVDKLRTSGVVGPYTLAIGTTGYQRIIADAGSCCYVLSERLTEILGGKIVLMPCLDEKTGKDTQAVVLSERGGDFLLIVGQDLSIGYLPTTSNTDVSLYLEETFTFRVARPSAALTVTVVAAPV</sequence>
<comment type="subcellular location">
    <subcellularLocation>
        <location evidence="1">Encapsulin nanocompartment</location>
    </subcellularLocation>
</comment>
<dbReference type="Gene3D" id="3.30.2320.10">
    <property type="entry name" value="hypothetical protein PF0899 domain"/>
    <property type="match status" value="1"/>
</dbReference>
<dbReference type="InterPro" id="IPR051429">
    <property type="entry name" value="Encapsulin_nc"/>
</dbReference>
<dbReference type="Gene3D" id="3.30.2400.30">
    <property type="match status" value="1"/>
</dbReference>
<evidence type="ECO:0000256" key="1">
    <source>
        <dbReference type="ARBA" id="ARBA00033738"/>
    </source>
</evidence>
<dbReference type="PANTHER" id="PTHR37165:SF1">
    <property type="entry name" value="TYPE 1 ENCAPSULIN SHELL PROTEIN"/>
    <property type="match status" value="1"/>
</dbReference>
<dbReference type="RefSeq" id="WP_248868014.1">
    <property type="nucleotide sequence ID" value="NZ_CP086322.1"/>
</dbReference>
<reference evidence="5" key="1">
    <citation type="submission" date="2021-10" db="EMBL/GenBank/DDBJ databases">
        <title>Streptomyces nigrumlapis sp.nov.,an antimicrobial producing actinobacterium isolated from Black Gobi rocks.</title>
        <authorList>
            <person name="Wen Y."/>
            <person name="Zhang W."/>
            <person name="Liu X.G."/>
        </authorList>
    </citation>
    <scope>NUCLEOTIDE SEQUENCE</scope>
    <source>
        <strain evidence="5">ST13-2-2</strain>
    </source>
</reference>
<keyword evidence="6" id="KW-1185">Reference proteome</keyword>
<organism evidence="5 6">
    <name type="scientific">Streptomyces halobius</name>
    <dbReference type="NCBI Taxonomy" id="2879846"/>
    <lineage>
        <taxon>Bacteria</taxon>
        <taxon>Bacillati</taxon>
        <taxon>Actinomycetota</taxon>
        <taxon>Actinomycetes</taxon>
        <taxon>Kitasatosporales</taxon>
        <taxon>Streptomycetaceae</taxon>
        <taxon>Streptomyces</taxon>
    </lineage>
</organism>
<accession>A0ABY4MH95</accession>
<dbReference type="Pfam" id="PF04454">
    <property type="entry name" value="Linocin_M18"/>
    <property type="match status" value="1"/>
</dbReference>
<evidence type="ECO:0000256" key="2">
    <source>
        <dbReference type="ARBA" id="ARBA00033743"/>
    </source>
</evidence>
<dbReference type="PIRSF" id="PIRSF019254">
    <property type="entry name" value="CFP29"/>
    <property type="match status" value="1"/>
</dbReference>
<comment type="similarity">
    <text evidence="2">Belongs to the encapsulin family. Family 1 subfamily.</text>
</comment>
<evidence type="ECO:0000256" key="4">
    <source>
        <dbReference type="ARBA" id="ARBA00050023"/>
    </source>
</evidence>
<gene>
    <name evidence="5" type="ORF">K9S39_39225</name>
</gene>
<evidence type="ECO:0000313" key="5">
    <source>
        <dbReference type="EMBL" id="UQA97103.1"/>
    </source>
</evidence>